<comment type="caution">
    <text evidence="1">The sequence shown here is derived from an EMBL/GenBank/DDBJ whole genome shotgun (WGS) entry which is preliminary data.</text>
</comment>
<gene>
    <name evidence="1" type="ORF">HNQ88_000438</name>
</gene>
<dbReference type="PROSITE" id="PS51257">
    <property type="entry name" value="PROKAR_LIPOPROTEIN"/>
    <property type="match status" value="1"/>
</dbReference>
<evidence type="ECO:0000313" key="1">
    <source>
        <dbReference type="EMBL" id="MDR6237462.1"/>
    </source>
</evidence>
<name>A0AAE4BRQ4_9BACT</name>
<keyword evidence="2" id="KW-1185">Reference proteome</keyword>
<sequence length="461" mass="54462">MYKINLIILTLLLITFSCETKQKHVFEKAVYIENDTIPIRTELDTVGIIGNSAGLVLDQVIEDDVFINNIDINNGYMAITYKGCASSIVNQNKRLKAHNGLVIYRKNIHNNWIYEESFIINYINKDKNKYAGYSIKIDYPYLYLVEVNKSSNKKDMPFERNIYFFKYDNNQWKHTNKSTLFNEKSTTKKLAYKPSIKLQGSKMFLFENRNTLNVFEIQHNQSSTAINLLDSISFKANTPNNISYSNFEKLIFNNDKLISIVSYHSHNKKKKKNSFKYYQPKVYQANLYEYDKSNNKYFLNKEEVSVFDNESNGYNSFINLSNNKYIDIIDNDSILKYSLYSVNYSNGINNTKLDSKYSINDFQILPIDSITYLYYIKNNSIDYINNVNTDSISYSISKNSNQNTQIAKKYENQFIIYKLYRQLEKQKEIESFDLDNLYNDIIENQYQRKYRSKIFFLNTDK</sequence>
<protein>
    <submittedName>
        <fullName evidence="1">Uncharacterized protein</fullName>
    </submittedName>
</protein>
<dbReference type="Proteomes" id="UP001185092">
    <property type="component" value="Unassembled WGS sequence"/>
</dbReference>
<evidence type="ECO:0000313" key="2">
    <source>
        <dbReference type="Proteomes" id="UP001185092"/>
    </source>
</evidence>
<organism evidence="1 2">
    <name type="scientific">Aureibacter tunicatorum</name>
    <dbReference type="NCBI Taxonomy" id="866807"/>
    <lineage>
        <taxon>Bacteria</taxon>
        <taxon>Pseudomonadati</taxon>
        <taxon>Bacteroidota</taxon>
        <taxon>Cytophagia</taxon>
        <taxon>Cytophagales</taxon>
        <taxon>Persicobacteraceae</taxon>
        <taxon>Aureibacter</taxon>
    </lineage>
</organism>
<reference evidence="1" key="1">
    <citation type="submission" date="2023-07" db="EMBL/GenBank/DDBJ databases">
        <title>Genomic Encyclopedia of Type Strains, Phase IV (KMG-IV): sequencing the most valuable type-strain genomes for metagenomic binning, comparative biology and taxonomic classification.</title>
        <authorList>
            <person name="Goeker M."/>
        </authorList>
    </citation>
    <scope>NUCLEOTIDE SEQUENCE</scope>
    <source>
        <strain evidence="1">DSM 26174</strain>
    </source>
</reference>
<proteinExistence type="predicted"/>
<dbReference type="AlphaFoldDB" id="A0AAE4BRQ4"/>
<dbReference type="EMBL" id="JAVDQD010000001">
    <property type="protein sequence ID" value="MDR6237462.1"/>
    <property type="molecule type" value="Genomic_DNA"/>
</dbReference>
<dbReference type="RefSeq" id="WP_309936927.1">
    <property type="nucleotide sequence ID" value="NZ_AP025305.1"/>
</dbReference>
<accession>A0AAE4BRQ4</accession>